<sequence>MEWKRGCSLVLAVVLVLNAVQWPAMKGWAAEPGREAGTVTEVHAARATQSEAEQAAGENEAERERPGGGEMSGEERPGGGTVGGETAGGEKPGGETTGGGTAGGEMPGNGTPGEAELYAPDMEAEGISRFFVRNPRANTGGKLEVDGEQVWYLNYIKDSPDKSYAYEVLDQSGETVDQTWWNYWWDEELGGWRIQAKPTQYSLDHEEYRYFILDEEGVLATEVPAMIDRKPVVSMDGCFSAWAMPLRSPGTIPDTVVSANHCYENSEITAMPELPEGLRSMEYMFAGCSELEETVRIPQSVENIDYGFCGSGIRETPEFAPGSRIRKLRFTFRDCIWLERLGSLPEQAQDLEGTFWGALTAGADLGEAELPDSVTEMEDTFFDSNLAVSPRLPETVKNIDRCFMRCTGLVQVPLLPDSIESANQAFDHCTGLRFGDGENVCVAAPKSLANADRMFAGAYRTAGSPDTYGRDSELLYLWDEGQWETIYQNAFDQEPGEESRDAYGDYNLFREPIGLSAMELVTTGPYIDSELVLEGGKRAQAVTFRGILGRYKAPPDYYPEDMIQYRIGGAGEFQDWDGNPVYLYEDALVEARKVRSIRTYNGAETVVTDVREKMVRVQQPDVPVLDWNYMGGGEYDVTVMYRPWLRSLERVELNYQIDGGPWKSIGNFGHLRAHCGQTVSAVADWGAVSDAALLRLPDYVKRIEVENPAIYTGIHECIPLVCRLSEADAGDKTYRVEITGDPGGIARVWRDESGNWSIGNSGYGQVTVRVTANDGGRAAAEHTFSFVSPVQSVSVALETHPDGILRTGETDRALVSIIPSDRTGYQLSVSDATVLRLDAREGTVTGLRRGTAVLEARSSVDPSAAGQITVQVQSDPGWIELEPEDAELYSGEKLRVSCNWGPPGTADPEIAQEGLPVDWRTEEQGENFIRGEATLREEGAWGTTKLTFRAKSNHEVLGLCTITWKPYIRSIKLTGPEQMAAGSRAKTQVVKDVESDETLRYSSSAPDILEVSPDGELTAKRAGEAVITVTAGYGGASGSISVQVSEPEEKDIFNIRLTLDRDVLREEEVCGYQVLVEPEYTSGTWSVTSSDPKVLEILDGGKIKAVAPGTASVTVRETADPAGKAPAEDERNVTVIPNQTAVLEVYPSDPLWERNGEPVIYKNLPGGRAIGFTCRILTDADDQSVRWSVDREDLAEIDENGVLRPAGNGVVTVTAASCAYPQATAGYRVEIRTVATDIRYRAVERDWGKYVLTASVWPEDASPDRIYCRDQSAGEAFEDITGREYTLERIEDLLEFSTCTGQPAIEDVSRRTLIDVSQEIDRRYELHSFHTEELYTVYTSDLDDQNGFVLRIYDREQGRYLESGEHSGVFWPATFERCGDFGEEKPLSILVSGETDGLVHLRVQSGDQLNSQSGAFTDIHFLSSGPHWELEGGELSRKEYRICSDWPLPENVNLRCLDRAGYERYRYDLSLYDGGIPEFHCGGRDQVCYTAANSQQGEVYLDINGETFPSLEACEKRYDILIYCGEENVTSRMLKRVDSQGRPQVLLMDQGVFTITVSGVKTGAAAVRQVTAENAGDFYNLFLECPATEFQHVDQICSLQQFRGSRSIYTYMAPFSRESDPVNASYGVRYGNAVRLDDVPGYELTYELAADPDGGMRAEYSGNAVTARGYTSDTQAEPPENIRVTVKREGETVAVLYGRYQVQWQLPAVELPKEQYLAVGRECRIPLYYQNQYRNERGAVVRRDIEEGTVRLTLDGRPVTGTGECGDFVITCLQDGELGLICQREQAGEAELRVYVDGEQIYQNTGDPSYRGEQLVEAACRLHALGKARGEVENMVLDVGETASVVIHCGLGDEASKGEIIAYKVLNASAGSEPVRMNHTRIMALEAGEWLVQATVRFYNRAYYDVVCQFRVTARNPAKVLTVAERNGRTGCAVGEMLYLVPGYSPADAGNVQGYAWELKGDPQGAQVDQNGTVTAEAAGNYTVVLRDLPERSLSAEYSFHVEEAQVKAEAIAVSPASAEVGGGENVQFTARILPEEAGDREVVWEVEAAGRACNISRSGVFRGLRTGDYTVRCSLAEDPAVCATAAVHVEVRPERLEISGPSCADADSPAKLQAVVFPHDAVYQGISWELIAGGDLAEISGEGLVTCGEGIGKARVRAAIDGTDISAEREIALGRELPELRAEIRGTDGAVKGEIQGSGDQAYLYVNGNRATGSYLEQNHCDLRVKPDTGGLRIDGTGCVHGILPGDYSVEVSREAEGFIVHDTVWVTVTNENDYQFLEIWPEDNVYLITEPAGGVRMQYRLLPQLREKDEIVWSVESGRNIAEIDGDGLLTAKGTADGAVTVKCAVLDRESGREHISQNCTILAAGQVIGVSEIRISCAGEALEGERIPVGVTVLPENAGNRAYRILVSDPEAGEFRDGWFYARRPGNVTLTAISEDNPACEDTAEVTVKRKEDTAPDGEGGSGELGGNGGSEADRSDTISYGGHGGASRGSGTEVFTFWRLRDGKWYYYRADGTMAADSWVLYRDQWYRLGADGVMLNNRWFSESGKQYYLSDNGAMIRGCWGHVDGQWHYFDQNGRSLSDVEARDGFRLSGQDLVYMGPDTGSWINVGIYTYCLDERRRVMTGCWVDQDGERYYAGAGGWILRNQWNEVNGNWYFLDGEGRMVRESIVWEGKRYQLDENGIARDTGR</sequence>
<feature type="compositionally biased region" description="Gly residues" evidence="3">
    <location>
        <begin position="78"/>
        <end position="111"/>
    </location>
</feature>
<feature type="compositionally biased region" description="Basic and acidic residues" evidence="3">
    <location>
        <begin position="60"/>
        <end position="77"/>
    </location>
</feature>
<reference evidence="5 6" key="1">
    <citation type="submission" date="2018-08" db="EMBL/GenBank/DDBJ databases">
        <title>A genome reference for cultivated species of the human gut microbiota.</title>
        <authorList>
            <person name="Zou Y."/>
            <person name="Xue W."/>
            <person name="Luo G."/>
        </authorList>
    </citation>
    <scope>NUCLEOTIDE SEQUENCE [LARGE SCALE GENOMIC DNA]</scope>
    <source>
        <strain evidence="5 6">AF04-15</strain>
    </source>
</reference>
<evidence type="ECO:0000256" key="3">
    <source>
        <dbReference type="SAM" id="MobiDB-lite"/>
    </source>
</evidence>
<dbReference type="RefSeq" id="WP_117777590.1">
    <property type="nucleotide sequence ID" value="NZ_QSBM01000011.1"/>
</dbReference>
<dbReference type="SUPFAM" id="SSF69360">
    <property type="entry name" value="Cell wall binding repeat"/>
    <property type="match status" value="1"/>
</dbReference>
<feature type="region of interest" description="Disordered" evidence="3">
    <location>
        <begin position="39"/>
        <end position="116"/>
    </location>
</feature>
<organism evidence="5 6">
    <name type="scientific">Enterocloster asparagiformis</name>
    <dbReference type="NCBI Taxonomy" id="333367"/>
    <lineage>
        <taxon>Bacteria</taxon>
        <taxon>Bacillati</taxon>
        <taxon>Bacillota</taxon>
        <taxon>Clostridia</taxon>
        <taxon>Lachnospirales</taxon>
        <taxon>Lachnospiraceae</taxon>
        <taxon>Enterocloster</taxon>
    </lineage>
</organism>
<feature type="region of interest" description="Disordered" evidence="3">
    <location>
        <begin position="2450"/>
        <end position="2493"/>
    </location>
</feature>
<name>A0A413FDX4_9FIRM</name>
<dbReference type="Pfam" id="PF02368">
    <property type="entry name" value="Big_2"/>
    <property type="match status" value="1"/>
</dbReference>
<evidence type="ECO:0000256" key="2">
    <source>
        <dbReference type="PROSITE-ProRule" id="PRU00591"/>
    </source>
</evidence>
<accession>A0A413FDX4</accession>
<dbReference type="InterPro" id="IPR032675">
    <property type="entry name" value="LRR_dom_sf"/>
</dbReference>
<dbReference type="Pfam" id="PF01473">
    <property type="entry name" value="Choline_bind_1"/>
    <property type="match status" value="4"/>
</dbReference>
<dbReference type="SUPFAM" id="SSF49373">
    <property type="entry name" value="Invasin/intimin cell-adhesion fragments"/>
    <property type="match status" value="3"/>
</dbReference>
<proteinExistence type="predicted"/>
<dbReference type="PROSITE" id="PS51170">
    <property type="entry name" value="CW"/>
    <property type="match status" value="1"/>
</dbReference>
<dbReference type="Gene3D" id="2.10.270.10">
    <property type="entry name" value="Cholin Binding"/>
    <property type="match status" value="2"/>
</dbReference>
<comment type="caution">
    <text evidence="5">The sequence shown here is derived from an EMBL/GenBank/DDBJ whole genome shotgun (WGS) entry which is preliminary data.</text>
</comment>
<dbReference type="InterPro" id="IPR008964">
    <property type="entry name" value="Invasin/intimin_cell_adhesion"/>
</dbReference>
<dbReference type="InterPro" id="IPR003343">
    <property type="entry name" value="Big_2"/>
</dbReference>
<evidence type="ECO:0000256" key="1">
    <source>
        <dbReference type="ARBA" id="ARBA00022737"/>
    </source>
</evidence>
<dbReference type="Gene3D" id="3.80.10.10">
    <property type="entry name" value="Ribonuclease Inhibitor"/>
    <property type="match status" value="1"/>
</dbReference>
<dbReference type="SMART" id="SM00635">
    <property type="entry name" value="BID_2"/>
    <property type="match status" value="3"/>
</dbReference>
<dbReference type="InterPro" id="IPR018337">
    <property type="entry name" value="Cell_wall/Cho-bd_repeat"/>
</dbReference>
<feature type="domain" description="BIG2" evidence="4">
    <location>
        <begin position="789"/>
        <end position="868"/>
    </location>
</feature>
<dbReference type="Proteomes" id="UP000283880">
    <property type="component" value="Unassembled WGS sequence"/>
</dbReference>
<feature type="repeat" description="Cell wall-binding" evidence="2">
    <location>
        <begin position="2647"/>
        <end position="2666"/>
    </location>
</feature>
<evidence type="ECO:0000313" key="5">
    <source>
        <dbReference type="EMBL" id="RGX28262.1"/>
    </source>
</evidence>
<evidence type="ECO:0000259" key="4">
    <source>
        <dbReference type="SMART" id="SM00635"/>
    </source>
</evidence>
<feature type="domain" description="BIG2" evidence="4">
    <location>
        <begin position="967"/>
        <end position="1041"/>
    </location>
</feature>
<keyword evidence="1" id="KW-0677">Repeat</keyword>
<feature type="compositionally biased region" description="Gly residues" evidence="3">
    <location>
        <begin position="2461"/>
        <end position="2473"/>
    </location>
</feature>
<feature type="domain" description="BIG2" evidence="4">
    <location>
        <begin position="2008"/>
        <end position="2084"/>
    </location>
</feature>
<evidence type="ECO:0000313" key="6">
    <source>
        <dbReference type="Proteomes" id="UP000283880"/>
    </source>
</evidence>
<dbReference type="OrthoDB" id="1901107at2"/>
<gene>
    <name evidence="5" type="ORF">DWV29_15155</name>
</gene>
<protein>
    <recommendedName>
        <fullName evidence="4">BIG2 domain-containing protein</fullName>
    </recommendedName>
</protein>
<dbReference type="Gene3D" id="2.60.40.1080">
    <property type="match status" value="3"/>
</dbReference>
<dbReference type="EMBL" id="QSBM01000011">
    <property type="protein sequence ID" value="RGX28262.1"/>
    <property type="molecule type" value="Genomic_DNA"/>
</dbReference>